<dbReference type="FunFam" id="3.40.50.10810:FF:000014">
    <property type="entry name" value="SWI/SNF-related matrix-associated actin-dependent regulator of chromatin subfamily A containing DEAD/H box 1"/>
    <property type="match status" value="1"/>
</dbReference>
<evidence type="ECO:0000259" key="13">
    <source>
        <dbReference type="PROSITE" id="PS51194"/>
    </source>
</evidence>
<feature type="region of interest" description="Disordered" evidence="11">
    <location>
        <begin position="1"/>
        <end position="246"/>
    </location>
</feature>
<feature type="region of interest" description="Disordered" evidence="11">
    <location>
        <begin position="1171"/>
        <end position="1191"/>
    </location>
</feature>
<dbReference type="GO" id="GO:0006325">
    <property type="term" value="P:chromatin organization"/>
    <property type="evidence" value="ECO:0007669"/>
    <property type="project" value="UniProtKB-KW"/>
</dbReference>
<dbReference type="Pfam" id="PF00271">
    <property type="entry name" value="Helicase_C"/>
    <property type="match status" value="1"/>
</dbReference>
<keyword evidence="10" id="KW-0539">Nucleus</keyword>
<feature type="compositionally biased region" description="Basic and acidic residues" evidence="11">
    <location>
        <begin position="1236"/>
        <end position="1254"/>
    </location>
</feature>
<feature type="compositionally biased region" description="Low complexity" evidence="11">
    <location>
        <begin position="351"/>
        <end position="373"/>
    </location>
</feature>
<keyword evidence="6" id="KW-0347">Helicase</keyword>
<feature type="compositionally biased region" description="Low complexity" evidence="11">
    <location>
        <begin position="88"/>
        <end position="111"/>
    </location>
</feature>
<evidence type="ECO:0000313" key="15">
    <source>
        <dbReference type="Proteomes" id="UP000827284"/>
    </source>
</evidence>
<dbReference type="Gene3D" id="3.40.50.300">
    <property type="entry name" value="P-loop containing nucleotide triphosphate hydrolases"/>
    <property type="match status" value="1"/>
</dbReference>
<organism evidence="14 15">
    <name type="scientific">Entomortierella parvispora</name>
    <dbReference type="NCBI Taxonomy" id="205924"/>
    <lineage>
        <taxon>Eukaryota</taxon>
        <taxon>Fungi</taxon>
        <taxon>Fungi incertae sedis</taxon>
        <taxon>Mucoromycota</taxon>
        <taxon>Mortierellomycotina</taxon>
        <taxon>Mortierellomycetes</taxon>
        <taxon>Mortierellales</taxon>
        <taxon>Mortierellaceae</taxon>
        <taxon>Entomortierella</taxon>
    </lineage>
</organism>
<keyword evidence="5" id="KW-0378">Hydrolase</keyword>
<evidence type="ECO:0000256" key="6">
    <source>
        <dbReference type="ARBA" id="ARBA00022806"/>
    </source>
</evidence>
<dbReference type="InterPro" id="IPR001650">
    <property type="entry name" value="Helicase_C-like"/>
</dbReference>
<dbReference type="GO" id="GO:0005634">
    <property type="term" value="C:nucleus"/>
    <property type="evidence" value="ECO:0007669"/>
    <property type="project" value="UniProtKB-SubCell"/>
</dbReference>
<reference evidence="14" key="2">
    <citation type="journal article" date="2022" name="Microbiol. Resour. Announc.">
        <title>Whole-Genome Sequence of Entomortierella parvispora E1425, a Mucoromycotan Fungus Associated with Burkholderiaceae-Related Endosymbiotic Bacteria.</title>
        <authorList>
            <person name="Herlambang A."/>
            <person name="Guo Y."/>
            <person name="Takashima Y."/>
            <person name="Narisawa K."/>
            <person name="Ohta H."/>
            <person name="Nishizawa T."/>
        </authorList>
    </citation>
    <scope>NUCLEOTIDE SEQUENCE</scope>
    <source>
        <strain evidence="14">E1425</strain>
    </source>
</reference>
<dbReference type="SMART" id="SM00490">
    <property type="entry name" value="HELICc"/>
    <property type="match status" value="1"/>
</dbReference>
<feature type="region of interest" description="Disordered" evidence="11">
    <location>
        <begin position="556"/>
        <end position="575"/>
    </location>
</feature>
<accession>A0A9P3H7M7</accession>
<keyword evidence="8" id="KW-0156">Chromatin regulator</keyword>
<feature type="region of interest" description="Disordered" evidence="11">
    <location>
        <begin position="351"/>
        <end position="385"/>
    </location>
</feature>
<dbReference type="SMART" id="SM00487">
    <property type="entry name" value="DEXDc"/>
    <property type="match status" value="1"/>
</dbReference>
<dbReference type="InterPro" id="IPR000330">
    <property type="entry name" value="SNF2_N"/>
</dbReference>
<dbReference type="PROSITE" id="PS51192">
    <property type="entry name" value="HELICASE_ATP_BIND_1"/>
    <property type="match status" value="1"/>
</dbReference>
<protein>
    <recommendedName>
        <fullName evidence="3">DNA helicase</fullName>
        <ecNumber evidence="3">3.6.4.12</ecNumber>
    </recommendedName>
</protein>
<evidence type="ECO:0000256" key="1">
    <source>
        <dbReference type="ARBA" id="ARBA00004123"/>
    </source>
</evidence>
<evidence type="ECO:0000256" key="3">
    <source>
        <dbReference type="ARBA" id="ARBA00012551"/>
    </source>
</evidence>
<evidence type="ECO:0000259" key="12">
    <source>
        <dbReference type="PROSITE" id="PS51192"/>
    </source>
</evidence>
<dbReference type="GO" id="GO:0005524">
    <property type="term" value="F:ATP binding"/>
    <property type="evidence" value="ECO:0007669"/>
    <property type="project" value="UniProtKB-KW"/>
</dbReference>
<dbReference type="GO" id="GO:0003677">
    <property type="term" value="F:DNA binding"/>
    <property type="evidence" value="ECO:0007669"/>
    <property type="project" value="UniProtKB-KW"/>
</dbReference>
<evidence type="ECO:0000256" key="7">
    <source>
        <dbReference type="ARBA" id="ARBA00022840"/>
    </source>
</evidence>
<dbReference type="InterPro" id="IPR027417">
    <property type="entry name" value="P-loop_NTPase"/>
</dbReference>
<evidence type="ECO:0000256" key="11">
    <source>
        <dbReference type="SAM" id="MobiDB-lite"/>
    </source>
</evidence>
<dbReference type="Proteomes" id="UP000827284">
    <property type="component" value="Unassembled WGS sequence"/>
</dbReference>
<comment type="caution">
    <text evidence="14">The sequence shown here is derived from an EMBL/GenBank/DDBJ whole genome shotgun (WGS) entry which is preliminary data.</text>
</comment>
<dbReference type="GO" id="GO:0016787">
    <property type="term" value="F:hydrolase activity"/>
    <property type="evidence" value="ECO:0007669"/>
    <property type="project" value="UniProtKB-KW"/>
</dbReference>
<dbReference type="GO" id="GO:0005694">
    <property type="term" value="C:chromosome"/>
    <property type="evidence" value="ECO:0007669"/>
    <property type="project" value="UniProtKB-ARBA"/>
</dbReference>
<proteinExistence type="inferred from homology"/>
<dbReference type="EC" id="3.6.4.12" evidence="3"/>
<dbReference type="SUPFAM" id="SSF52540">
    <property type="entry name" value="P-loop containing nucleoside triphosphate hydrolases"/>
    <property type="match status" value="2"/>
</dbReference>
<dbReference type="PANTHER" id="PTHR10799">
    <property type="entry name" value="SNF2/RAD54 HELICASE FAMILY"/>
    <property type="match status" value="1"/>
</dbReference>
<feature type="compositionally biased region" description="Low complexity" evidence="11">
    <location>
        <begin position="1258"/>
        <end position="1267"/>
    </location>
</feature>
<feature type="region of interest" description="Disordered" evidence="11">
    <location>
        <begin position="1207"/>
        <end position="1274"/>
    </location>
</feature>
<dbReference type="InterPro" id="IPR049730">
    <property type="entry name" value="SNF2/RAD54-like_C"/>
</dbReference>
<evidence type="ECO:0000256" key="5">
    <source>
        <dbReference type="ARBA" id="ARBA00022801"/>
    </source>
</evidence>
<dbReference type="CDD" id="cd14279">
    <property type="entry name" value="CUE"/>
    <property type="match status" value="1"/>
</dbReference>
<sequence length="1274" mass="141009">MDALERLKQFRYKKQQEAASAGANGTSPSTINPSYRNIKHTPAAVVPAKKEPAILVLASSDAEPDDDSDAELRTKVNNMSTGSPLRGSPKPSTISSHSSSSSSPTLSRSNSGQSSAGLQRLSTIKPPTSSSVQGAVPFKSLVGAFRYTGDGASSSSPVPVPGESDHDLSSPEASDGDVVMLDDRSSSKSSYSVSKSTKRILIRSDDDDEDHSASSTPKPRRRLVRKGGSVPDEDEQKDTSESKKRRIKRVIIDSDDEEDDMALAKAIELSMASNRSSKSPTKWVSDEEELGDDILWETAMDRTLAQLQTSFPNVSFDDLKKTLKESGGDYSAAASKLASTSTLSLFDLSASPKKSISSTSSPKSPSSSSSSSPFNRFKTEAPPSSAKSVAPFFAKKIASTSKSSVQTIRKPPIVKEEKKRKPIVVNEISSDDGDEDDYDGPTSNYRAQDRKEERALQFFNESTQLELQELSGCSKSQANLVIGLRPFDNFDQLCVILRKTKGVGEKIVNNYLTTTDAIRAVDMMLKTVDRVREDLVGTLSVWCGEEHGQLFANASSSNSMEVKEKNEEEGEDEEPGMELLDINIEKLEGTPAGRKAMEGFIRRQPKNMAPGFQLKGYQLLGINWLALLWRKKLSGILADEMGLGKTAQVIAFLAHLKDINEDGPFLIIVPSSTLSNWLREFEKFCPELDVRCYYGTQAEREELREELEDDPTYDVVVTTYTVATGNNDERKFLNRRNFKGIVLDEGHMVKNCTSMRYKQLMSIKTPFRLLLTGTPLQNNLEELLSLMIFIMPKLFAEHEEVLRTMFKVKVDAQSEKSTLLSQERISRARLMLAPFVLRRKKIHVLKDLPRKVERVIYCDLDPDQRALYDNIIVQNSETIQLDDDSSLDTAAAALSAVELDGLGGKAKEKAIKAAAKKPTAAAVKKSNNELANVLMQLRKAADHPMLFRELYKDSDLKKMAKAITKEVEFCDSNIDYIEEDMSVMTDFELHRLCKQYKSVNKFALPEDQWMRAGKVNELQRLLPKLIYEDKSRILIFSQFTMVLDILEPVMKTMGFKYLRLDGGTKVEERQPMIDSFNDDESYKVFLLSTKAGGFGINLTGANVVIMYDLDYNPHNDKQAEDRAHRVGQTREVEVIRLLGKDTIEEQIYQLANLKLKLDHHVSNDDAALAAAAGGTGGASDNSSSASGSSTPSAGILSLFKQNWKATHSAALTRQEEKKATSTTTSASPKNDVSKGSNEREDKMTKKGKEKETKKTRSRSVSSSSSLSDWDDDSS</sequence>
<keyword evidence="7" id="KW-0067">ATP-binding</keyword>
<evidence type="ECO:0000256" key="9">
    <source>
        <dbReference type="ARBA" id="ARBA00023125"/>
    </source>
</evidence>
<evidence type="ECO:0000256" key="2">
    <source>
        <dbReference type="ARBA" id="ARBA00007025"/>
    </source>
</evidence>
<feature type="compositionally biased region" description="Polar residues" evidence="11">
    <location>
        <begin position="112"/>
        <end position="133"/>
    </location>
</feature>
<dbReference type="AlphaFoldDB" id="A0A9P3H7M7"/>
<gene>
    <name evidence="14" type="ORF">EMPS_03888</name>
</gene>
<dbReference type="Pfam" id="PF00176">
    <property type="entry name" value="SNF2-rel_dom"/>
    <property type="match status" value="1"/>
</dbReference>
<comment type="subcellular location">
    <subcellularLocation>
        <location evidence="1">Nucleus</location>
    </subcellularLocation>
</comment>
<dbReference type="OrthoDB" id="448448at2759"/>
<feature type="domain" description="Helicase C-terminal" evidence="13">
    <location>
        <begin position="1017"/>
        <end position="1169"/>
    </location>
</feature>
<keyword evidence="15" id="KW-1185">Reference proteome</keyword>
<feature type="domain" description="Helicase ATP-binding" evidence="12">
    <location>
        <begin position="626"/>
        <end position="793"/>
    </location>
</feature>
<dbReference type="Gene3D" id="3.40.50.10810">
    <property type="entry name" value="Tandem AAA-ATPase domain"/>
    <property type="match status" value="1"/>
</dbReference>
<keyword evidence="4" id="KW-0547">Nucleotide-binding</keyword>
<dbReference type="CDD" id="cd18793">
    <property type="entry name" value="SF2_C_SNF"/>
    <property type="match status" value="1"/>
</dbReference>
<evidence type="ECO:0000256" key="4">
    <source>
        <dbReference type="ARBA" id="ARBA00022741"/>
    </source>
</evidence>
<comment type="similarity">
    <text evidence="2">Belongs to the SNF2/RAD54 helicase family.</text>
</comment>
<keyword evidence="9" id="KW-0238">DNA-binding</keyword>
<name>A0A9P3H7M7_9FUNG</name>
<dbReference type="InterPro" id="IPR038718">
    <property type="entry name" value="SNF2-like_sf"/>
</dbReference>
<dbReference type="InterPro" id="IPR014001">
    <property type="entry name" value="Helicase_ATP-bd"/>
</dbReference>
<feature type="compositionally biased region" description="Polar residues" evidence="11">
    <location>
        <begin position="23"/>
        <end position="35"/>
    </location>
</feature>
<dbReference type="PROSITE" id="PS51194">
    <property type="entry name" value="HELICASE_CTER"/>
    <property type="match status" value="1"/>
</dbReference>
<reference evidence="14" key="1">
    <citation type="submission" date="2021-11" db="EMBL/GenBank/DDBJ databases">
        <authorList>
            <person name="Herlambang A."/>
            <person name="Guo Y."/>
            <person name="Takashima Y."/>
            <person name="Nishizawa T."/>
        </authorList>
    </citation>
    <scope>NUCLEOTIDE SEQUENCE</scope>
    <source>
        <strain evidence="14">E1425</strain>
    </source>
</reference>
<dbReference type="EMBL" id="BQFW01000005">
    <property type="protein sequence ID" value="GJJ71538.1"/>
    <property type="molecule type" value="Genomic_DNA"/>
</dbReference>
<dbReference type="GO" id="GO:0003678">
    <property type="term" value="F:DNA helicase activity"/>
    <property type="evidence" value="ECO:0007669"/>
    <property type="project" value="UniProtKB-EC"/>
</dbReference>
<evidence type="ECO:0000313" key="14">
    <source>
        <dbReference type="EMBL" id="GJJ71538.1"/>
    </source>
</evidence>
<evidence type="ECO:0000256" key="10">
    <source>
        <dbReference type="ARBA" id="ARBA00023242"/>
    </source>
</evidence>
<evidence type="ECO:0000256" key="8">
    <source>
        <dbReference type="ARBA" id="ARBA00022853"/>
    </source>
</evidence>